<proteinExistence type="predicted"/>
<comment type="caution">
    <text evidence="1">The sequence shown here is derived from an EMBL/GenBank/DDBJ whole genome shotgun (WGS) entry which is preliminary data.</text>
</comment>
<dbReference type="EMBL" id="BPVZ01000005">
    <property type="protein sequence ID" value="GKU91226.1"/>
    <property type="molecule type" value="Genomic_DNA"/>
</dbReference>
<gene>
    <name evidence="1" type="ORF">SLEP1_g5125</name>
</gene>
<evidence type="ECO:0000313" key="2">
    <source>
        <dbReference type="Proteomes" id="UP001054252"/>
    </source>
</evidence>
<organism evidence="1 2">
    <name type="scientific">Rubroshorea leprosula</name>
    <dbReference type="NCBI Taxonomy" id="152421"/>
    <lineage>
        <taxon>Eukaryota</taxon>
        <taxon>Viridiplantae</taxon>
        <taxon>Streptophyta</taxon>
        <taxon>Embryophyta</taxon>
        <taxon>Tracheophyta</taxon>
        <taxon>Spermatophyta</taxon>
        <taxon>Magnoliopsida</taxon>
        <taxon>eudicotyledons</taxon>
        <taxon>Gunneridae</taxon>
        <taxon>Pentapetalae</taxon>
        <taxon>rosids</taxon>
        <taxon>malvids</taxon>
        <taxon>Malvales</taxon>
        <taxon>Dipterocarpaceae</taxon>
        <taxon>Rubroshorea</taxon>
    </lineage>
</organism>
<name>A0AAV5HVA4_9ROSI</name>
<sequence>MEVSTDAVLILHTGERCCNRNMCASSKLTANLDGNCTMEMILLILENVEPQNL</sequence>
<dbReference type="AlphaFoldDB" id="A0AAV5HVA4"/>
<evidence type="ECO:0000313" key="1">
    <source>
        <dbReference type="EMBL" id="GKU91226.1"/>
    </source>
</evidence>
<reference evidence="1 2" key="1">
    <citation type="journal article" date="2021" name="Commun. Biol.">
        <title>The genome of Shorea leprosula (Dipterocarpaceae) highlights the ecological relevance of drought in aseasonal tropical rainforests.</title>
        <authorList>
            <person name="Ng K.K.S."/>
            <person name="Kobayashi M.J."/>
            <person name="Fawcett J.A."/>
            <person name="Hatakeyama M."/>
            <person name="Paape T."/>
            <person name="Ng C.H."/>
            <person name="Ang C.C."/>
            <person name="Tnah L.H."/>
            <person name="Lee C.T."/>
            <person name="Nishiyama T."/>
            <person name="Sese J."/>
            <person name="O'Brien M.J."/>
            <person name="Copetti D."/>
            <person name="Mohd Noor M.I."/>
            <person name="Ong R.C."/>
            <person name="Putra M."/>
            <person name="Sireger I.Z."/>
            <person name="Indrioko S."/>
            <person name="Kosugi Y."/>
            <person name="Izuno A."/>
            <person name="Isagi Y."/>
            <person name="Lee S.L."/>
            <person name="Shimizu K.K."/>
        </authorList>
    </citation>
    <scope>NUCLEOTIDE SEQUENCE [LARGE SCALE GENOMIC DNA]</scope>
    <source>
        <strain evidence="1">214</strain>
    </source>
</reference>
<protein>
    <submittedName>
        <fullName evidence="1">Uncharacterized protein</fullName>
    </submittedName>
</protein>
<dbReference type="Proteomes" id="UP001054252">
    <property type="component" value="Unassembled WGS sequence"/>
</dbReference>
<keyword evidence="2" id="KW-1185">Reference proteome</keyword>
<accession>A0AAV5HVA4</accession>